<dbReference type="AlphaFoldDB" id="A0A9P0P2W3"/>
<reference evidence="2" key="1">
    <citation type="submission" date="2022-03" db="EMBL/GenBank/DDBJ databases">
        <authorList>
            <person name="Sayadi A."/>
        </authorList>
    </citation>
    <scope>NUCLEOTIDE SEQUENCE</scope>
</reference>
<evidence type="ECO:0000313" key="3">
    <source>
        <dbReference type="Proteomes" id="UP001152888"/>
    </source>
</evidence>
<comment type="caution">
    <text evidence="2">The sequence shown here is derived from an EMBL/GenBank/DDBJ whole genome shotgun (WGS) entry which is preliminary data.</text>
</comment>
<dbReference type="Proteomes" id="UP001152888">
    <property type="component" value="Unassembled WGS sequence"/>
</dbReference>
<protein>
    <submittedName>
        <fullName evidence="2">Uncharacterized protein</fullName>
    </submittedName>
</protein>
<organism evidence="2 3">
    <name type="scientific">Acanthoscelides obtectus</name>
    <name type="common">Bean weevil</name>
    <name type="synonym">Bruchus obtectus</name>
    <dbReference type="NCBI Taxonomy" id="200917"/>
    <lineage>
        <taxon>Eukaryota</taxon>
        <taxon>Metazoa</taxon>
        <taxon>Ecdysozoa</taxon>
        <taxon>Arthropoda</taxon>
        <taxon>Hexapoda</taxon>
        <taxon>Insecta</taxon>
        <taxon>Pterygota</taxon>
        <taxon>Neoptera</taxon>
        <taxon>Endopterygota</taxon>
        <taxon>Coleoptera</taxon>
        <taxon>Polyphaga</taxon>
        <taxon>Cucujiformia</taxon>
        <taxon>Chrysomeloidea</taxon>
        <taxon>Chrysomelidae</taxon>
        <taxon>Bruchinae</taxon>
        <taxon>Bruchini</taxon>
        <taxon>Acanthoscelides</taxon>
    </lineage>
</organism>
<feature type="compositionally biased region" description="Basic and acidic residues" evidence="1">
    <location>
        <begin position="148"/>
        <end position="162"/>
    </location>
</feature>
<accession>A0A9P0P2W3</accession>
<keyword evidence="3" id="KW-1185">Reference proteome</keyword>
<dbReference type="OrthoDB" id="8191755at2759"/>
<sequence>MSPSILCDTEFQPEVVQEEAAVSPAPIPTILCATPTRAAIREEHIVRSTATPSKTYFNETDTNDDETVTDFVDILKIVSPLPQQLITNKETRLKNKQHSEIITSTPMKAIFEEKKRKRTEKEKNTKKIKRLIKKIAPKVNVTNGNLPKIERLKARRPQPERKWPKRQKKFV</sequence>
<feature type="region of interest" description="Disordered" evidence="1">
    <location>
        <begin position="142"/>
        <end position="171"/>
    </location>
</feature>
<proteinExistence type="predicted"/>
<gene>
    <name evidence="2" type="ORF">ACAOBT_LOCUS5070</name>
</gene>
<name>A0A9P0P2W3_ACAOB</name>
<evidence type="ECO:0000256" key="1">
    <source>
        <dbReference type="SAM" id="MobiDB-lite"/>
    </source>
</evidence>
<evidence type="ECO:0000313" key="2">
    <source>
        <dbReference type="EMBL" id="CAH1963207.1"/>
    </source>
</evidence>
<dbReference type="EMBL" id="CAKOFQ010006706">
    <property type="protein sequence ID" value="CAH1963207.1"/>
    <property type="molecule type" value="Genomic_DNA"/>
</dbReference>